<dbReference type="OrthoDB" id="9782395at2"/>
<organism evidence="3 4">
    <name type="scientific">Marinisporobacter balticus</name>
    <dbReference type="NCBI Taxonomy" id="2018667"/>
    <lineage>
        <taxon>Bacteria</taxon>
        <taxon>Bacillati</taxon>
        <taxon>Bacillota</taxon>
        <taxon>Clostridia</taxon>
        <taxon>Peptostreptococcales</taxon>
        <taxon>Thermotaleaceae</taxon>
        <taxon>Marinisporobacter</taxon>
    </lineage>
</organism>
<dbReference type="PANTHER" id="PTHR30336:SF4">
    <property type="entry name" value="ENVELOPE BIOGENESIS FACTOR ELYC"/>
    <property type="match status" value="1"/>
</dbReference>
<dbReference type="AlphaFoldDB" id="A0A4R2KC30"/>
<name>A0A4R2KC30_9FIRM</name>
<evidence type="ECO:0000256" key="1">
    <source>
        <dbReference type="SAM" id="Phobius"/>
    </source>
</evidence>
<dbReference type="Pfam" id="PF02698">
    <property type="entry name" value="DUF218"/>
    <property type="match status" value="1"/>
</dbReference>
<gene>
    <name evidence="3" type="ORF">EV214_12321</name>
</gene>
<keyword evidence="4" id="KW-1185">Reference proteome</keyword>
<sequence length="199" mass="23311">MKKQIEKLIKSKMVKTIFYIWFLSFFMIEGLIIFNGNLEHNQETEYVVVLGAGLKGERLSLTLLDRMSKCLEYMNDHPDVKVVVSGGQGRGEDIAEAEAMKRFLIKRGIRENRVVKEDQSTSTLENIKFTKEKLKKIEKREIHEIIIITNRFHLFRAKLLAKRNGIVAYGVPSKTRVYLMPKYYFREYFAVIKSVILDR</sequence>
<evidence type="ECO:0000313" key="4">
    <source>
        <dbReference type="Proteomes" id="UP000294919"/>
    </source>
</evidence>
<dbReference type="Proteomes" id="UP000294919">
    <property type="component" value="Unassembled WGS sequence"/>
</dbReference>
<feature type="domain" description="DUF218" evidence="2">
    <location>
        <begin position="46"/>
        <end position="189"/>
    </location>
</feature>
<dbReference type="RefSeq" id="WP_132246777.1">
    <property type="nucleotide sequence ID" value="NZ_SLWV01000023.1"/>
</dbReference>
<feature type="transmembrane region" description="Helical" evidence="1">
    <location>
        <begin position="16"/>
        <end position="34"/>
    </location>
</feature>
<proteinExistence type="predicted"/>
<dbReference type="EMBL" id="SLWV01000023">
    <property type="protein sequence ID" value="TCO71033.1"/>
    <property type="molecule type" value="Genomic_DNA"/>
</dbReference>
<keyword evidence="1" id="KW-1133">Transmembrane helix</keyword>
<keyword evidence="1" id="KW-0472">Membrane</keyword>
<reference evidence="3 4" key="1">
    <citation type="submission" date="2019-03" db="EMBL/GenBank/DDBJ databases">
        <title>Genomic Encyclopedia of Type Strains, Phase IV (KMG-IV): sequencing the most valuable type-strain genomes for metagenomic binning, comparative biology and taxonomic classification.</title>
        <authorList>
            <person name="Goeker M."/>
        </authorList>
    </citation>
    <scope>NUCLEOTIDE SEQUENCE [LARGE SCALE GENOMIC DNA]</scope>
    <source>
        <strain evidence="3 4">DSM 102940</strain>
    </source>
</reference>
<dbReference type="Gene3D" id="3.40.50.620">
    <property type="entry name" value="HUPs"/>
    <property type="match status" value="1"/>
</dbReference>
<evidence type="ECO:0000313" key="3">
    <source>
        <dbReference type="EMBL" id="TCO71033.1"/>
    </source>
</evidence>
<dbReference type="InterPro" id="IPR014729">
    <property type="entry name" value="Rossmann-like_a/b/a_fold"/>
</dbReference>
<dbReference type="GO" id="GO:0000270">
    <property type="term" value="P:peptidoglycan metabolic process"/>
    <property type="evidence" value="ECO:0007669"/>
    <property type="project" value="TreeGrafter"/>
</dbReference>
<dbReference type="InterPro" id="IPR051599">
    <property type="entry name" value="Cell_Envelope_Assoc"/>
</dbReference>
<dbReference type="CDD" id="cd06259">
    <property type="entry name" value="YdcF-like"/>
    <property type="match status" value="1"/>
</dbReference>
<comment type="caution">
    <text evidence="3">The sequence shown here is derived from an EMBL/GenBank/DDBJ whole genome shotgun (WGS) entry which is preliminary data.</text>
</comment>
<protein>
    <submittedName>
        <fullName evidence="3">Uncharacterized SAM-binding protein YcdF (DUF218 family)</fullName>
    </submittedName>
</protein>
<accession>A0A4R2KC30</accession>
<dbReference type="PANTHER" id="PTHR30336">
    <property type="entry name" value="INNER MEMBRANE PROTEIN, PROBABLE PERMEASE"/>
    <property type="match status" value="1"/>
</dbReference>
<evidence type="ECO:0000259" key="2">
    <source>
        <dbReference type="Pfam" id="PF02698"/>
    </source>
</evidence>
<keyword evidence="1" id="KW-0812">Transmembrane</keyword>
<dbReference type="InterPro" id="IPR003848">
    <property type="entry name" value="DUF218"/>
</dbReference>
<dbReference type="GO" id="GO:0043164">
    <property type="term" value="P:Gram-negative-bacterium-type cell wall biogenesis"/>
    <property type="evidence" value="ECO:0007669"/>
    <property type="project" value="TreeGrafter"/>
</dbReference>
<dbReference type="GO" id="GO:0005886">
    <property type="term" value="C:plasma membrane"/>
    <property type="evidence" value="ECO:0007669"/>
    <property type="project" value="TreeGrafter"/>
</dbReference>